<feature type="signal peptide" evidence="1">
    <location>
        <begin position="1"/>
        <end position="20"/>
    </location>
</feature>
<dbReference type="EMBL" id="HBIZ01014073">
    <property type="protein sequence ID" value="CAE0755985.1"/>
    <property type="molecule type" value="Transcribed_RNA"/>
</dbReference>
<feature type="chain" id="PRO_5031125665" description="Chitin-binding type-4 domain-containing protein" evidence="1">
    <location>
        <begin position="21"/>
        <end position="337"/>
    </location>
</feature>
<reference evidence="2" key="1">
    <citation type="submission" date="2021-01" db="EMBL/GenBank/DDBJ databases">
        <authorList>
            <person name="Corre E."/>
            <person name="Pelletier E."/>
            <person name="Niang G."/>
            <person name="Scheremetjew M."/>
            <person name="Finn R."/>
            <person name="Kale V."/>
            <person name="Holt S."/>
            <person name="Cochrane G."/>
            <person name="Meng A."/>
            <person name="Brown T."/>
            <person name="Cohen L."/>
        </authorList>
    </citation>
    <scope>NUCLEOTIDE SEQUENCE</scope>
    <source>
        <strain evidence="2">CCMP645</strain>
    </source>
</reference>
<evidence type="ECO:0000256" key="1">
    <source>
        <dbReference type="SAM" id="SignalP"/>
    </source>
</evidence>
<proteinExistence type="predicted"/>
<organism evidence="2">
    <name type="scientific">Chrysotila carterae</name>
    <name type="common">Marine alga</name>
    <name type="synonym">Syracosphaera carterae</name>
    <dbReference type="NCBI Taxonomy" id="13221"/>
    <lineage>
        <taxon>Eukaryota</taxon>
        <taxon>Haptista</taxon>
        <taxon>Haptophyta</taxon>
        <taxon>Prymnesiophyceae</taxon>
        <taxon>Isochrysidales</taxon>
        <taxon>Isochrysidaceae</taxon>
        <taxon>Chrysotila</taxon>
    </lineage>
</organism>
<evidence type="ECO:0008006" key="3">
    <source>
        <dbReference type="Google" id="ProtNLM"/>
    </source>
</evidence>
<dbReference type="AlphaFoldDB" id="A0A7S4B7Q2"/>
<protein>
    <recommendedName>
        <fullName evidence="3">Chitin-binding type-4 domain-containing protein</fullName>
    </recommendedName>
</protein>
<evidence type="ECO:0000313" key="2">
    <source>
        <dbReference type="EMBL" id="CAE0755985.1"/>
    </source>
</evidence>
<name>A0A7S4B7Q2_CHRCT</name>
<accession>A0A7S4B7Q2</accession>
<gene>
    <name evidence="2" type="ORF">PCAR00345_LOCUS8579</name>
</gene>
<keyword evidence="1" id="KW-0732">Signal</keyword>
<sequence length="337" mass="36054">MLSVCASLSFLNLCLQGCSIGCPACDNVTQHSMGKSLCAAPAAHPTLPKWAWTMNRWAVEGSVNDTYRFHPWRAPGTAPVADACGMAGGSPSIGGGAAVFSSTPFAKQGDLGSHVLPRSAPQVTWKAGGVVEVAWGIRANHGGGYQYRLCPASEPLTEACFQQTPLKFVGKQKLRYVDGSETAPFEPTLVSEGVVPAGAAWMMNPVPRIDFDSVNSGQPQAWKECRPGEQTYDTSFPMSLACRQFEPAACKERTRMHGMPWAPIPGKPYPTGDVQGECSGDFVSALIVDHVEVPRTLPPGEYVLGWRWDCEETAQVWSSCADVAVVAGAELDYAASR</sequence>